<dbReference type="EMBL" id="SOBK01000020">
    <property type="protein sequence ID" value="TDT81948.1"/>
    <property type="molecule type" value="Genomic_DNA"/>
</dbReference>
<dbReference type="Proteomes" id="UP000055611">
    <property type="component" value="Chromosome"/>
</dbReference>
<evidence type="ECO:0000313" key="5">
    <source>
        <dbReference type="Proteomes" id="UP000295506"/>
    </source>
</evidence>
<organism evidence="3 5">
    <name type="scientific">Pseudodesulfovibrio indicus</name>
    <dbReference type="NCBI Taxonomy" id="1716143"/>
    <lineage>
        <taxon>Bacteria</taxon>
        <taxon>Pseudomonadati</taxon>
        <taxon>Thermodesulfobacteriota</taxon>
        <taxon>Desulfovibrionia</taxon>
        <taxon>Desulfovibrionales</taxon>
        <taxon>Desulfovibrionaceae</taxon>
    </lineage>
</organism>
<feature type="transmembrane region" description="Helical" evidence="1">
    <location>
        <begin position="64"/>
        <end position="83"/>
    </location>
</feature>
<keyword evidence="4" id="KW-1185">Reference proteome</keyword>
<dbReference type="OrthoDB" id="5465391at2"/>
<protein>
    <submittedName>
        <fullName evidence="3">Uncharacterized protein</fullName>
    </submittedName>
</protein>
<keyword evidence="1" id="KW-0812">Transmembrane</keyword>
<evidence type="ECO:0000313" key="4">
    <source>
        <dbReference type="Proteomes" id="UP000055611"/>
    </source>
</evidence>
<feature type="transmembrane region" description="Helical" evidence="1">
    <location>
        <begin position="12"/>
        <end position="32"/>
    </location>
</feature>
<keyword evidence="1" id="KW-0472">Membrane</keyword>
<evidence type="ECO:0000256" key="1">
    <source>
        <dbReference type="SAM" id="Phobius"/>
    </source>
</evidence>
<gene>
    <name evidence="2" type="ORF">AWY79_03960</name>
    <name evidence="3" type="ORF">EDC59_12022</name>
</gene>
<dbReference type="RefSeq" id="WP_066800583.1">
    <property type="nucleotide sequence ID" value="NZ_CP014206.1"/>
</dbReference>
<feature type="transmembrane region" description="Helical" evidence="1">
    <location>
        <begin position="38"/>
        <end position="57"/>
    </location>
</feature>
<reference evidence="2 4" key="1">
    <citation type="journal article" date="2016" name="Front. Microbiol.">
        <title>Genome Sequence of the Piezophilic, Mesophilic Sulfate-Reducing Bacterium Desulfovibrio indicus J2T.</title>
        <authorList>
            <person name="Cao J."/>
            <person name="Maignien L."/>
            <person name="Shao Z."/>
            <person name="Alain K."/>
            <person name="Jebbar M."/>
        </authorList>
    </citation>
    <scope>NUCLEOTIDE SEQUENCE [LARGE SCALE GENOMIC DNA]</scope>
    <source>
        <strain evidence="2 4">J2</strain>
    </source>
</reference>
<keyword evidence="1" id="KW-1133">Transmembrane helix</keyword>
<proteinExistence type="predicted"/>
<dbReference type="Proteomes" id="UP000295506">
    <property type="component" value="Unassembled WGS sequence"/>
</dbReference>
<evidence type="ECO:0000313" key="3">
    <source>
        <dbReference type="EMBL" id="TDT81948.1"/>
    </source>
</evidence>
<feature type="transmembrane region" description="Helical" evidence="1">
    <location>
        <begin position="89"/>
        <end position="111"/>
    </location>
</feature>
<accession>A0A126QK27</accession>
<reference evidence="3 5" key="2">
    <citation type="submission" date="2019-03" db="EMBL/GenBank/DDBJ databases">
        <title>Genomic Encyclopedia of Type Strains, Phase IV (KMG-IV): sequencing the most valuable type-strain genomes for metagenomic binning, comparative biology and taxonomic classification.</title>
        <authorList>
            <person name="Goeker M."/>
        </authorList>
    </citation>
    <scope>NUCLEOTIDE SEQUENCE [LARGE SCALE GENOMIC DNA]</scope>
    <source>
        <strain evidence="3 5">DSM 101483</strain>
    </source>
</reference>
<name>A0A126QK27_9BACT</name>
<sequence length="118" mass="12309">MRALLEFLFNRRNVLLGFLLIKAIAAVASGLMAGTAEVWVIGVLAVAVYAVIARFAYSGRIISIWAITVLMLYEGAGALLLAWSSLASAPGVAVVALAVALYLVLGALAVFSSRRANG</sequence>
<dbReference type="EMBL" id="CP014206">
    <property type="protein sequence ID" value="AMK10331.1"/>
    <property type="molecule type" value="Genomic_DNA"/>
</dbReference>
<dbReference type="KEGG" id="dej:AWY79_03960"/>
<evidence type="ECO:0000313" key="2">
    <source>
        <dbReference type="EMBL" id="AMK10331.1"/>
    </source>
</evidence>
<dbReference type="AlphaFoldDB" id="A0A126QK27"/>